<dbReference type="STRING" id="1193182.BN11_1740015"/>
<keyword evidence="2" id="KW-1185">Reference proteome</keyword>
<comment type="caution">
    <text evidence="1">The sequence shown here is derived from an EMBL/GenBank/DDBJ whole genome shotgun (WGS) entry which is preliminary data.</text>
</comment>
<proteinExistence type="predicted"/>
<dbReference type="EMBL" id="CAJA01000084">
    <property type="protein sequence ID" value="CCH72527.1"/>
    <property type="molecule type" value="Genomic_DNA"/>
</dbReference>
<protein>
    <submittedName>
        <fullName evidence="1">Uncharacterized protein</fullName>
    </submittedName>
</protein>
<organism evidence="1 2">
    <name type="scientific">Nostocoides australiense Ben110</name>
    <dbReference type="NCBI Taxonomy" id="1193182"/>
    <lineage>
        <taxon>Bacteria</taxon>
        <taxon>Bacillati</taxon>
        <taxon>Actinomycetota</taxon>
        <taxon>Actinomycetes</taxon>
        <taxon>Micrococcales</taxon>
        <taxon>Intrasporangiaceae</taxon>
        <taxon>Nostocoides</taxon>
    </lineage>
</organism>
<sequence>MWSHRFAVLHIASASMARALGTTPDDPRVARAVDAYLENWSDLAPLDSLRALLPAARRLSPIHRALSWRRVLDAVPINAVEPEWHDGESWWIQDFRSDRPRGDD</sequence>
<name>W6JUE1_9MICO</name>
<gene>
    <name evidence="1" type="ORF">BN11_1740015</name>
</gene>
<evidence type="ECO:0000313" key="1">
    <source>
        <dbReference type="EMBL" id="CCH72527.1"/>
    </source>
</evidence>
<accession>W6JUE1</accession>
<dbReference type="Proteomes" id="UP000035763">
    <property type="component" value="Unassembled WGS sequence"/>
</dbReference>
<dbReference type="AlphaFoldDB" id="W6JUE1"/>
<reference evidence="1 2" key="1">
    <citation type="journal article" date="2013" name="ISME J.">
        <title>A metabolic model for members of the genus Tetrasphaera involved in enhanced biological phosphorus removal.</title>
        <authorList>
            <person name="Kristiansen R."/>
            <person name="Nguyen H.T.T."/>
            <person name="Saunders A.M."/>
            <person name="Nielsen J.L."/>
            <person name="Wimmer R."/>
            <person name="Le V.Q."/>
            <person name="McIlroy S.J."/>
            <person name="Petrovski S."/>
            <person name="Seviour R.J."/>
            <person name="Calteau A."/>
            <person name="Nielsen K.L."/>
            <person name="Nielsen P.H."/>
        </authorList>
    </citation>
    <scope>NUCLEOTIDE SEQUENCE [LARGE SCALE GENOMIC DNA]</scope>
    <source>
        <strain evidence="1 2">Ben110</strain>
    </source>
</reference>
<evidence type="ECO:0000313" key="2">
    <source>
        <dbReference type="Proteomes" id="UP000035763"/>
    </source>
</evidence>